<evidence type="ECO:0000313" key="2">
    <source>
        <dbReference type="EMBL" id="SVB06831.1"/>
    </source>
</evidence>
<feature type="domain" description="3-hydroxyacyl-CoA dehydrogenase NAD binding" evidence="1">
    <location>
        <begin position="1"/>
        <end position="127"/>
    </location>
</feature>
<dbReference type="Gene3D" id="3.40.50.720">
    <property type="entry name" value="NAD(P)-binding Rossmann-like Domain"/>
    <property type="match status" value="1"/>
</dbReference>
<dbReference type="AlphaFoldDB" id="A0A382AZV9"/>
<dbReference type="Pfam" id="PF02737">
    <property type="entry name" value="3HCDH_N"/>
    <property type="match status" value="1"/>
</dbReference>
<proteinExistence type="predicted"/>
<name>A0A382AZV9_9ZZZZ</name>
<dbReference type="GO" id="GO:0016491">
    <property type="term" value="F:oxidoreductase activity"/>
    <property type="evidence" value="ECO:0007669"/>
    <property type="project" value="TreeGrafter"/>
</dbReference>
<dbReference type="GO" id="GO:0006631">
    <property type="term" value="P:fatty acid metabolic process"/>
    <property type="evidence" value="ECO:0007669"/>
    <property type="project" value="InterPro"/>
</dbReference>
<dbReference type="GO" id="GO:0070403">
    <property type="term" value="F:NAD+ binding"/>
    <property type="evidence" value="ECO:0007669"/>
    <property type="project" value="InterPro"/>
</dbReference>
<dbReference type="InterPro" id="IPR006176">
    <property type="entry name" value="3-OHacyl-CoA_DH_NAD-bd"/>
</dbReference>
<sequence length="127" mass="13487">MGQGIAHVCAAAGVKTVLYDVDISIVEQGLEKIRANLDKGVALGKVTENDREATQSLIRGSSDLSAAVEGVPLVIEAAPESIELKQKLFRMVEQRVGADTILATNTSSLSIAQISEGMEFPTRFLGM</sequence>
<reference evidence="2" key="1">
    <citation type="submission" date="2018-05" db="EMBL/GenBank/DDBJ databases">
        <authorList>
            <person name="Lanie J.A."/>
            <person name="Ng W.-L."/>
            <person name="Kazmierczak K.M."/>
            <person name="Andrzejewski T.M."/>
            <person name="Davidsen T.M."/>
            <person name="Wayne K.J."/>
            <person name="Tettelin H."/>
            <person name="Glass J.I."/>
            <person name="Rusch D."/>
            <person name="Podicherti R."/>
            <person name="Tsui H.-C.T."/>
            <person name="Winkler M.E."/>
        </authorList>
    </citation>
    <scope>NUCLEOTIDE SEQUENCE</scope>
</reference>
<protein>
    <recommendedName>
        <fullName evidence="1">3-hydroxyacyl-CoA dehydrogenase NAD binding domain-containing protein</fullName>
    </recommendedName>
</protein>
<dbReference type="PANTHER" id="PTHR48075:SF5">
    <property type="entry name" value="3-HYDROXYBUTYRYL-COA DEHYDROGENASE"/>
    <property type="match status" value="1"/>
</dbReference>
<dbReference type="EMBL" id="UINC01027495">
    <property type="protein sequence ID" value="SVB06831.1"/>
    <property type="molecule type" value="Genomic_DNA"/>
</dbReference>
<gene>
    <name evidence="2" type="ORF">METZ01_LOCUS159685</name>
</gene>
<feature type="non-terminal residue" evidence="2">
    <location>
        <position position="127"/>
    </location>
</feature>
<evidence type="ECO:0000259" key="1">
    <source>
        <dbReference type="Pfam" id="PF02737"/>
    </source>
</evidence>
<dbReference type="SUPFAM" id="SSF51735">
    <property type="entry name" value="NAD(P)-binding Rossmann-fold domains"/>
    <property type="match status" value="1"/>
</dbReference>
<organism evidence="2">
    <name type="scientific">marine metagenome</name>
    <dbReference type="NCBI Taxonomy" id="408172"/>
    <lineage>
        <taxon>unclassified sequences</taxon>
        <taxon>metagenomes</taxon>
        <taxon>ecological metagenomes</taxon>
    </lineage>
</organism>
<dbReference type="InterPro" id="IPR036291">
    <property type="entry name" value="NAD(P)-bd_dom_sf"/>
</dbReference>
<dbReference type="PANTHER" id="PTHR48075">
    <property type="entry name" value="3-HYDROXYACYL-COA DEHYDROGENASE FAMILY PROTEIN"/>
    <property type="match status" value="1"/>
</dbReference>
<accession>A0A382AZV9</accession>